<keyword evidence="1" id="KW-0472">Membrane</keyword>
<keyword evidence="1" id="KW-0812">Transmembrane</keyword>
<protein>
    <submittedName>
        <fullName evidence="2">Uncharacterized protein</fullName>
    </submittedName>
</protein>
<sequence length="182" mass="19773">MTSESNTSQNTTYTTLLTTLPLLSITPYLLTPNLPLLTRLLAIKSLLATFFLLYVLKPQDTGFPALNAWAASSSKPTPTLESTTSRRGRRTQIQVRPGVFRDLDLSLMGENGKSPLLIWLPYLNIALAGVLALSGLVNDRLPLSLAWLPALVYGLVVAAKAVMAGVDPESELRALKYDYKGA</sequence>
<dbReference type="HOGENOM" id="CLU_099932_0_0_1"/>
<dbReference type="VEuPathDB" id="FungiDB:SAPIO_CDS5161"/>
<accession>A0A084G6W5</accession>
<evidence type="ECO:0000256" key="1">
    <source>
        <dbReference type="SAM" id="Phobius"/>
    </source>
</evidence>
<dbReference type="GeneID" id="27724233"/>
<evidence type="ECO:0000313" key="2">
    <source>
        <dbReference type="EMBL" id="KEZ43077.1"/>
    </source>
</evidence>
<dbReference type="KEGG" id="sapo:SAPIO_CDS5161"/>
<feature type="transmembrane region" description="Helical" evidence="1">
    <location>
        <begin position="143"/>
        <end position="166"/>
    </location>
</feature>
<dbReference type="AlphaFoldDB" id="A0A084G6W5"/>
<feature type="transmembrane region" description="Helical" evidence="1">
    <location>
        <begin position="116"/>
        <end position="137"/>
    </location>
</feature>
<dbReference type="RefSeq" id="XP_016642876.1">
    <property type="nucleotide sequence ID" value="XM_016787545.1"/>
</dbReference>
<gene>
    <name evidence="2" type="ORF">SAPIO_CDS5161</name>
</gene>
<keyword evidence="3" id="KW-1185">Reference proteome</keyword>
<proteinExistence type="predicted"/>
<dbReference type="OrthoDB" id="3358048at2759"/>
<keyword evidence="1" id="KW-1133">Transmembrane helix</keyword>
<dbReference type="Proteomes" id="UP000028545">
    <property type="component" value="Unassembled WGS sequence"/>
</dbReference>
<reference evidence="2 3" key="1">
    <citation type="journal article" date="2014" name="Genome Announc.">
        <title>Draft genome sequence of the pathogenic fungus Scedosporium apiospermum.</title>
        <authorList>
            <person name="Vandeputte P."/>
            <person name="Ghamrawi S."/>
            <person name="Rechenmann M."/>
            <person name="Iltis A."/>
            <person name="Giraud S."/>
            <person name="Fleury M."/>
            <person name="Thornton C."/>
            <person name="Delhaes L."/>
            <person name="Meyer W."/>
            <person name="Papon N."/>
            <person name="Bouchara J.P."/>
        </authorList>
    </citation>
    <scope>NUCLEOTIDE SEQUENCE [LARGE SCALE GENOMIC DNA]</scope>
    <source>
        <strain evidence="2 3">IHEM 14462</strain>
    </source>
</reference>
<dbReference type="EMBL" id="JOWA01000097">
    <property type="protein sequence ID" value="KEZ43077.1"/>
    <property type="molecule type" value="Genomic_DNA"/>
</dbReference>
<dbReference type="OMA" id="WLPYLNI"/>
<evidence type="ECO:0000313" key="3">
    <source>
        <dbReference type="Proteomes" id="UP000028545"/>
    </source>
</evidence>
<organism evidence="2 3">
    <name type="scientific">Pseudallescheria apiosperma</name>
    <name type="common">Scedosporium apiospermum</name>
    <dbReference type="NCBI Taxonomy" id="563466"/>
    <lineage>
        <taxon>Eukaryota</taxon>
        <taxon>Fungi</taxon>
        <taxon>Dikarya</taxon>
        <taxon>Ascomycota</taxon>
        <taxon>Pezizomycotina</taxon>
        <taxon>Sordariomycetes</taxon>
        <taxon>Hypocreomycetidae</taxon>
        <taxon>Microascales</taxon>
        <taxon>Microascaceae</taxon>
        <taxon>Scedosporium</taxon>
    </lineage>
</organism>
<name>A0A084G6W5_PSEDA</name>
<comment type="caution">
    <text evidence="2">The sequence shown here is derived from an EMBL/GenBank/DDBJ whole genome shotgun (WGS) entry which is preliminary data.</text>
</comment>